<dbReference type="InterPro" id="IPR029058">
    <property type="entry name" value="AB_hydrolase_fold"/>
</dbReference>
<evidence type="ECO:0000313" key="2">
    <source>
        <dbReference type="EMBL" id="AQZ68891.1"/>
    </source>
</evidence>
<dbReference type="SUPFAM" id="SSF53474">
    <property type="entry name" value="alpha/beta-Hydrolases"/>
    <property type="match status" value="1"/>
</dbReference>
<dbReference type="GO" id="GO:0016787">
    <property type="term" value="F:hydrolase activity"/>
    <property type="evidence" value="ECO:0007669"/>
    <property type="project" value="UniProtKB-KW"/>
</dbReference>
<gene>
    <name evidence="2" type="ORF">BKM31_52105</name>
</gene>
<protein>
    <submittedName>
        <fullName evidence="2">Alpha/beta hydrolase</fullName>
    </submittedName>
</protein>
<reference evidence="3" key="1">
    <citation type="journal article" date="2017" name="Med. Chem. Commun.">
        <title>Nonomuraea sp. ATCC 55076 harbours the largest actinomycete chromosome to date and the kistamicin biosynthetic gene cluster.</title>
        <authorList>
            <person name="Nazari B."/>
            <person name="Forneris C.C."/>
            <person name="Gibson M.I."/>
            <person name="Moon K."/>
            <person name="Schramma K.R."/>
            <person name="Seyedsayamdost M.R."/>
        </authorList>
    </citation>
    <scope>NUCLEOTIDE SEQUENCE [LARGE SCALE GENOMIC DNA]</scope>
    <source>
        <strain evidence="3">ATCC 55076</strain>
    </source>
</reference>
<dbReference type="InterPro" id="IPR000073">
    <property type="entry name" value="AB_hydrolase_1"/>
</dbReference>
<dbReference type="PRINTS" id="PR00111">
    <property type="entry name" value="ABHYDROLASE"/>
</dbReference>
<proteinExistence type="predicted"/>
<sequence length="299" mass="32337">MTAEPIPHWPGRMIGSVHVRSTPEGPAEQAVFVHGLAGSATNWTDLMDELKDEVTGHAIDLPGAGFSPAPADGDYSVEGHSRAVIGLLEHTGPAHLFGNSLGGAVAVRVAAARPELVRSLTLISPALPDLLPRYGPLRVAAAAIPVLGEWVASRLTLLPAEQRITASMAVVWANMDAVHPVRLRDAIEEQRRRDGLPYAGEAMIGSARGIVAEYFRRGKDSLWHQAEKVRARTLIIHGRHDRLVRPAMARKAYRTFRQVRLVLLPTAGHVAMMEMPQVVAAEARRLIGETRLGNAPLPS</sequence>
<dbReference type="EMBL" id="CP017717">
    <property type="protein sequence ID" value="AQZ68891.1"/>
    <property type="molecule type" value="Genomic_DNA"/>
</dbReference>
<dbReference type="Pfam" id="PF00561">
    <property type="entry name" value="Abhydrolase_1"/>
    <property type="match status" value="1"/>
</dbReference>
<dbReference type="AlphaFoldDB" id="A0A1V0AF84"/>
<dbReference type="OrthoDB" id="27092at2"/>
<dbReference type="Gene3D" id="3.40.50.1820">
    <property type="entry name" value="alpha/beta hydrolase"/>
    <property type="match status" value="1"/>
</dbReference>
<dbReference type="RefSeq" id="WP_080045278.1">
    <property type="nucleotide sequence ID" value="NZ_CP017717.1"/>
</dbReference>
<keyword evidence="2" id="KW-0378">Hydrolase</keyword>
<dbReference type="Proteomes" id="UP000190797">
    <property type="component" value="Chromosome"/>
</dbReference>
<evidence type="ECO:0000313" key="3">
    <source>
        <dbReference type="Proteomes" id="UP000190797"/>
    </source>
</evidence>
<dbReference type="KEGG" id="noa:BKM31_52105"/>
<dbReference type="PANTHER" id="PTHR43689">
    <property type="entry name" value="HYDROLASE"/>
    <property type="match status" value="1"/>
</dbReference>
<accession>A0A1V0AF84</accession>
<organism evidence="2 3">
    <name type="scientific">[Actinomadura] parvosata subsp. kistnae</name>
    <dbReference type="NCBI Taxonomy" id="1909395"/>
    <lineage>
        <taxon>Bacteria</taxon>
        <taxon>Bacillati</taxon>
        <taxon>Actinomycetota</taxon>
        <taxon>Actinomycetes</taxon>
        <taxon>Streptosporangiales</taxon>
        <taxon>Streptosporangiaceae</taxon>
        <taxon>Nonomuraea</taxon>
    </lineage>
</organism>
<dbReference type="STRING" id="1909395.BKM31_52105"/>
<keyword evidence="3" id="KW-1185">Reference proteome</keyword>
<feature type="domain" description="AB hydrolase-1" evidence="1">
    <location>
        <begin position="31"/>
        <end position="274"/>
    </location>
</feature>
<name>A0A1V0AF84_9ACTN</name>
<dbReference type="PANTHER" id="PTHR43689:SF8">
    <property type="entry name" value="ALPHA_BETA-HYDROLASES SUPERFAMILY PROTEIN"/>
    <property type="match status" value="1"/>
</dbReference>
<evidence type="ECO:0000259" key="1">
    <source>
        <dbReference type="Pfam" id="PF00561"/>
    </source>
</evidence>